<sequence length="104" mass="11963">MGKIEFNMENWDKCICKNCPTQAESMCVKEKKMKAMEMMPKIKESKMMPKPEMVPGMYCANGKGVCEDVDFSKMCICNECDLWKEYNLANGQPMGYFCRDGEAK</sequence>
<name>A0A8T5UL07_9EURY</name>
<accession>A0A8T5UL07</accession>
<dbReference type="Proteomes" id="UP000825933">
    <property type="component" value="Unassembled WGS sequence"/>
</dbReference>
<organism evidence="1 2">
    <name type="scientific">Methanobacterium spitsbergense</name>
    <dbReference type="NCBI Taxonomy" id="2874285"/>
    <lineage>
        <taxon>Archaea</taxon>
        <taxon>Methanobacteriati</taxon>
        <taxon>Methanobacteriota</taxon>
        <taxon>Methanomada group</taxon>
        <taxon>Methanobacteria</taxon>
        <taxon>Methanobacteriales</taxon>
        <taxon>Methanobacteriaceae</taxon>
        <taxon>Methanobacterium</taxon>
    </lineage>
</organism>
<protein>
    <submittedName>
        <fullName evidence="1">DUF2769 domain-containing protein</fullName>
    </submittedName>
</protein>
<dbReference type="AlphaFoldDB" id="A0A8T5UL07"/>
<proteinExistence type="predicted"/>
<evidence type="ECO:0000313" key="2">
    <source>
        <dbReference type="Proteomes" id="UP000825933"/>
    </source>
</evidence>
<comment type="caution">
    <text evidence="1">The sequence shown here is derived from an EMBL/GenBank/DDBJ whole genome shotgun (WGS) entry which is preliminary data.</text>
</comment>
<reference evidence="2" key="1">
    <citation type="journal article" date="2022" name="Microbiol. Resour. Announc.">
        <title>Draft Genome Sequence of a Methanogenic Archaeon from West Spitsbergen Permafrost.</title>
        <authorList>
            <person name="Trubitsyn V."/>
            <person name="Rivkina E."/>
            <person name="Shcherbakova V."/>
        </authorList>
    </citation>
    <scope>NUCLEOTIDE SEQUENCE [LARGE SCALE GENOMIC DNA]</scope>
    <source>
        <strain evidence="2">VT</strain>
    </source>
</reference>
<dbReference type="RefSeq" id="WP_223790251.1">
    <property type="nucleotide sequence ID" value="NZ_JAIOUQ010000002.1"/>
</dbReference>
<keyword evidence="2" id="KW-1185">Reference proteome</keyword>
<gene>
    <name evidence="1" type="ORF">K8N75_00670</name>
</gene>
<dbReference type="EMBL" id="JAIOUQ010000002">
    <property type="protein sequence ID" value="MBZ2164568.1"/>
    <property type="molecule type" value="Genomic_DNA"/>
</dbReference>
<evidence type="ECO:0000313" key="1">
    <source>
        <dbReference type="EMBL" id="MBZ2164568.1"/>
    </source>
</evidence>